<dbReference type="AlphaFoldDB" id="A0A1H4C4D5"/>
<gene>
    <name evidence="1" type="ORF">SAMN05421540_10738</name>
</gene>
<name>A0A1H4C4D5_9FLAO</name>
<protein>
    <recommendedName>
        <fullName evidence="3">DUF2851 domain-containing protein</fullName>
    </recommendedName>
</protein>
<evidence type="ECO:0008006" key="3">
    <source>
        <dbReference type="Google" id="ProtNLM"/>
    </source>
</evidence>
<dbReference type="Pfam" id="PF11013">
    <property type="entry name" value="DUF2851"/>
    <property type="match status" value="1"/>
</dbReference>
<dbReference type="Proteomes" id="UP000198820">
    <property type="component" value="Unassembled WGS sequence"/>
</dbReference>
<accession>A0A1H4C4D5</accession>
<keyword evidence="2" id="KW-1185">Reference proteome</keyword>
<evidence type="ECO:0000313" key="2">
    <source>
        <dbReference type="Proteomes" id="UP000198820"/>
    </source>
</evidence>
<dbReference type="RefSeq" id="WP_093244407.1">
    <property type="nucleotide sequence ID" value="NZ_FNQF01000007.1"/>
</dbReference>
<dbReference type="STRING" id="908615.SAMN05421540_10738"/>
<reference evidence="1 2" key="1">
    <citation type="submission" date="2016-10" db="EMBL/GenBank/DDBJ databases">
        <authorList>
            <person name="de Groot N.N."/>
        </authorList>
    </citation>
    <scope>NUCLEOTIDE SEQUENCE [LARGE SCALE GENOMIC DNA]</scope>
    <source>
        <strain evidence="1 2">DSM 23581</strain>
    </source>
</reference>
<proteinExistence type="predicted"/>
<dbReference type="EMBL" id="FNQF01000007">
    <property type="protein sequence ID" value="SEA55210.1"/>
    <property type="molecule type" value="Genomic_DNA"/>
</dbReference>
<sequence length="426" mass="50276">MNEDFLHYVWQYQKLDTLHLQTTDGEKLHVIQKGYHNKSESGPDFKEAIIEINGQKWAGQIEIHIKSSDWYAHKHETDSNYNNVILHIVWEHDLEVFDFNQNPISTLVISDFVNAEALKNYKLLLSQNDKKWINCAQDFHTFSKFTFDHWLERIYIERLEEKSQLVQDLLVKTKNHWDAVCFQFLAKNFGLNSNGNQFLNIAQSFDFKIIQKLQGNQSQIEALIIGQSGLLPEDSHEIYVKQLQKEYQFLKVKYDLKPRQEALEFFRLRPSNFPSIRLAQLAALLSKSSHLCETLMHIDSQKSARDFFKVEVSDFWKTHYTFQKESKKSPKKLSHSFVDLMMINAIIPLKFAYYQHLGQLEFEEHIFKLINSIKPEQNSIIQKFEKLRRHQMNSALETQALIHLKKNYCDLNRCLSCNFGLKLVRG</sequence>
<dbReference type="InterPro" id="IPR021272">
    <property type="entry name" value="DUF2851"/>
</dbReference>
<evidence type="ECO:0000313" key="1">
    <source>
        <dbReference type="EMBL" id="SEA55210.1"/>
    </source>
</evidence>
<organism evidence="1 2">
    <name type="scientific">Psychroflexus halocasei</name>
    <dbReference type="NCBI Taxonomy" id="908615"/>
    <lineage>
        <taxon>Bacteria</taxon>
        <taxon>Pseudomonadati</taxon>
        <taxon>Bacteroidota</taxon>
        <taxon>Flavobacteriia</taxon>
        <taxon>Flavobacteriales</taxon>
        <taxon>Flavobacteriaceae</taxon>
        <taxon>Psychroflexus</taxon>
    </lineage>
</organism>